<evidence type="ECO:0000313" key="6">
    <source>
        <dbReference type="EMBL" id="THH04358.1"/>
    </source>
</evidence>
<keyword evidence="5" id="KW-0949">S-adenosyl-L-methionine</keyword>
<reference evidence="6 7" key="1">
    <citation type="submission" date="2019-02" db="EMBL/GenBank/DDBJ databases">
        <title>Genome sequencing of the rare red list fungi Bondarzewia mesenterica.</title>
        <authorList>
            <person name="Buettner E."/>
            <person name="Kellner H."/>
        </authorList>
    </citation>
    <scope>NUCLEOTIDE SEQUENCE [LARGE SCALE GENOMIC DNA]</scope>
    <source>
        <strain evidence="6 7">DSM 108281</strain>
    </source>
</reference>
<protein>
    <recommendedName>
        <fullName evidence="5">Protein-S-isoprenylcysteine O-methyltransferase</fullName>
        <ecNumber evidence="5">2.1.1.100</ecNumber>
    </recommendedName>
</protein>
<name>A0A4S4L1C7_9AGAM</name>
<comment type="similarity">
    <text evidence="5">Belongs to the class VI-like SAM-binding methyltransferase superfamily. Isoprenylcysteine carboxyl methyltransferase family.</text>
</comment>
<organism evidence="6 7">
    <name type="scientific">Bondarzewia mesenterica</name>
    <dbReference type="NCBI Taxonomy" id="1095465"/>
    <lineage>
        <taxon>Eukaryota</taxon>
        <taxon>Fungi</taxon>
        <taxon>Dikarya</taxon>
        <taxon>Basidiomycota</taxon>
        <taxon>Agaricomycotina</taxon>
        <taxon>Agaricomycetes</taxon>
        <taxon>Russulales</taxon>
        <taxon>Bondarzewiaceae</taxon>
        <taxon>Bondarzewia</taxon>
    </lineage>
</organism>
<keyword evidence="4" id="KW-0472">Membrane</keyword>
<comment type="catalytic activity">
    <reaction evidence="5">
        <text>[protein]-C-terminal S-[(2E,6E)-farnesyl]-L-cysteine + S-adenosyl-L-methionine = [protein]-C-terminal S-[(2E,6E)-farnesyl]-L-cysteine methyl ester + S-adenosyl-L-homocysteine</text>
        <dbReference type="Rhea" id="RHEA:21672"/>
        <dbReference type="Rhea" id="RHEA-COMP:12125"/>
        <dbReference type="Rhea" id="RHEA-COMP:12126"/>
        <dbReference type="ChEBI" id="CHEBI:57856"/>
        <dbReference type="ChEBI" id="CHEBI:59789"/>
        <dbReference type="ChEBI" id="CHEBI:90510"/>
        <dbReference type="ChEBI" id="CHEBI:90511"/>
        <dbReference type="EC" id="2.1.1.100"/>
    </reaction>
</comment>
<dbReference type="GO" id="GO:0004671">
    <property type="term" value="F:protein C-terminal S-isoprenylcysteine carboxyl O-methyltransferase activity"/>
    <property type="evidence" value="ECO:0007669"/>
    <property type="project" value="UniProtKB-EC"/>
</dbReference>
<dbReference type="GO" id="GO:0005789">
    <property type="term" value="C:endoplasmic reticulum membrane"/>
    <property type="evidence" value="ECO:0007669"/>
    <property type="project" value="UniProtKB-SubCell"/>
</dbReference>
<dbReference type="InterPro" id="IPR007269">
    <property type="entry name" value="ICMT_MeTrfase"/>
</dbReference>
<dbReference type="Proteomes" id="UP000310158">
    <property type="component" value="Unassembled WGS sequence"/>
</dbReference>
<dbReference type="Pfam" id="PF04140">
    <property type="entry name" value="ICMT"/>
    <property type="match status" value="1"/>
</dbReference>
<comment type="subcellular location">
    <subcellularLocation>
        <location evidence="5">Endoplasmic reticulum membrane</location>
        <topology evidence="5">Multi-pass membrane protein</topology>
    </subcellularLocation>
    <subcellularLocation>
        <location evidence="1">Membrane</location>
        <topology evidence="1">Multi-pass membrane protein</topology>
    </subcellularLocation>
</comment>
<gene>
    <name evidence="6" type="ORF">EW146_g10201</name>
</gene>
<evidence type="ECO:0000256" key="4">
    <source>
        <dbReference type="ARBA" id="ARBA00023136"/>
    </source>
</evidence>
<evidence type="ECO:0000256" key="3">
    <source>
        <dbReference type="ARBA" id="ARBA00022989"/>
    </source>
</evidence>
<evidence type="ECO:0000313" key="7">
    <source>
        <dbReference type="Proteomes" id="UP000310158"/>
    </source>
</evidence>
<dbReference type="EC" id="2.1.1.100" evidence="5"/>
<comment type="caution">
    <text evidence="6">The sequence shown here is derived from an EMBL/GenBank/DDBJ whole genome shotgun (WGS) entry which is preliminary data.</text>
</comment>
<accession>A0A4S4L1C7</accession>
<sequence length="361" mass="39360">MSSTIQTPEPWLKLSLLLVAASAVHFSLSPPQPPVPPKRQTPNLFNRVVRHITLVTKSLTWMLVTIDALTTLSSSYPPLSNAVHLCGRSSPSSLATLRTPSSLFILGAASALAGALLRKWCYDTLGRLFTFEISIMPGHELVTSGPYAWVRTRATRAFISHCLASPQCSPRVDPGCASVLGEEGFGRGRAAQEDFWANLGGVCEASEVCVDSLGVLIWTCEVEDAAALKLRLYYAMAPIRVYDANTATFQSSAMMMWDYDQQLSQTHNIYSARMHRREPPPFVGVFGRSREPETGLQRPRQSGFQGTNSVAKQLTLTRFASEAISSLPYAYLHGRGPTKHLPIVSGKIYGGSVRGGIGVDF</sequence>
<evidence type="ECO:0000256" key="2">
    <source>
        <dbReference type="ARBA" id="ARBA00022692"/>
    </source>
</evidence>
<dbReference type="Gene3D" id="1.20.120.1630">
    <property type="match status" value="1"/>
</dbReference>
<evidence type="ECO:0000256" key="5">
    <source>
        <dbReference type="RuleBase" id="RU362022"/>
    </source>
</evidence>
<keyword evidence="5" id="KW-0256">Endoplasmic reticulum</keyword>
<dbReference type="AlphaFoldDB" id="A0A4S4L1C7"/>
<keyword evidence="5" id="KW-0808">Transferase</keyword>
<keyword evidence="7" id="KW-1185">Reference proteome</keyword>
<proteinExistence type="inferred from homology"/>
<keyword evidence="2" id="KW-0812">Transmembrane</keyword>
<keyword evidence="5" id="KW-0489">Methyltransferase</keyword>
<evidence type="ECO:0000256" key="1">
    <source>
        <dbReference type="ARBA" id="ARBA00004141"/>
    </source>
</evidence>
<dbReference type="OrthoDB" id="422086at2759"/>
<keyword evidence="3" id="KW-1133">Transmembrane helix</keyword>
<dbReference type="EMBL" id="SGPL01001174">
    <property type="protein sequence ID" value="THH04358.1"/>
    <property type="molecule type" value="Genomic_DNA"/>
</dbReference>
<dbReference type="GO" id="GO:0032259">
    <property type="term" value="P:methylation"/>
    <property type="evidence" value="ECO:0007669"/>
    <property type="project" value="UniProtKB-KW"/>
</dbReference>